<sequence length="276" mass="31366">MPKGENMDCGANLICSNDIPSIQTESRQRQILSNKINNYYESENYSSDQNCMERMYLFLDELGSGGFGKVKLAKHILTGDQVAIKIIDKKSIPNDLPRVFSEMEALKLLAHQNICRLFQFRETEDRFYIVMEYCNGGEMFDYIVRKERLGESEARHFFRQFTGSRSGIHSFNGFVVISMVCLKNLGFAHRDLKPENLLLTQELQLKVIDFGLCARPLNGLTRPLETCCGSPAYAAPELIQNQSYFGNEADIWSMGVLLYALLCGTLPFGLKAFFTN</sequence>
<proteinExistence type="predicted"/>
<keyword evidence="2" id="KW-1185">Reference proteome</keyword>
<evidence type="ECO:0000313" key="2">
    <source>
        <dbReference type="Proteomes" id="UP001497535"/>
    </source>
</evidence>
<evidence type="ECO:0000313" key="1">
    <source>
        <dbReference type="EMBL" id="CAK5069238.1"/>
    </source>
</evidence>
<gene>
    <name evidence="1" type="ORF">MENTE1834_LOCUS18301</name>
</gene>
<dbReference type="EMBL" id="CAVMJV010000021">
    <property type="protein sequence ID" value="CAK5069238.1"/>
    <property type="molecule type" value="Genomic_DNA"/>
</dbReference>
<dbReference type="Proteomes" id="UP001497535">
    <property type="component" value="Unassembled WGS sequence"/>
</dbReference>
<organism evidence="1 2">
    <name type="scientific">Meloidogyne enterolobii</name>
    <name type="common">Root-knot nematode worm</name>
    <name type="synonym">Meloidogyne mayaguensis</name>
    <dbReference type="NCBI Taxonomy" id="390850"/>
    <lineage>
        <taxon>Eukaryota</taxon>
        <taxon>Metazoa</taxon>
        <taxon>Ecdysozoa</taxon>
        <taxon>Nematoda</taxon>
        <taxon>Chromadorea</taxon>
        <taxon>Rhabditida</taxon>
        <taxon>Tylenchina</taxon>
        <taxon>Tylenchomorpha</taxon>
        <taxon>Tylenchoidea</taxon>
        <taxon>Meloidogynidae</taxon>
        <taxon>Meloidogyninae</taxon>
        <taxon>Meloidogyne</taxon>
    </lineage>
</organism>
<reference evidence="1" key="1">
    <citation type="submission" date="2023-11" db="EMBL/GenBank/DDBJ databases">
        <authorList>
            <person name="Poullet M."/>
        </authorList>
    </citation>
    <scope>NUCLEOTIDE SEQUENCE</scope>
    <source>
        <strain evidence="1">E1834</strain>
    </source>
</reference>
<protein>
    <submittedName>
        <fullName evidence="1">Uncharacterized protein</fullName>
    </submittedName>
</protein>
<accession>A0ACB0YYE8</accession>
<name>A0ACB0YYE8_MELEN</name>
<comment type="caution">
    <text evidence="1">The sequence shown here is derived from an EMBL/GenBank/DDBJ whole genome shotgun (WGS) entry which is preliminary data.</text>
</comment>